<comment type="caution">
    <text evidence="4">The sequence shown here is derived from an EMBL/GenBank/DDBJ whole genome shotgun (WGS) entry which is preliminary data.</text>
</comment>
<evidence type="ECO:0000313" key="5">
    <source>
        <dbReference type="Proteomes" id="UP001484535"/>
    </source>
</evidence>
<dbReference type="Pfam" id="PF00326">
    <property type="entry name" value="Peptidase_S9"/>
    <property type="match status" value="1"/>
</dbReference>
<evidence type="ECO:0000256" key="2">
    <source>
        <dbReference type="SAM" id="SignalP"/>
    </source>
</evidence>
<dbReference type="SUPFAM" id="SSF53474">
    <property type="entry name" value="alpha/beta-Hydrolases"/>
    <property type="match status" value="1"/>
</dbReference>
<dbReference type="Gene3D" id="2.120.10.30">
    <property type="entry name" value="TolB, C-terminal domain"/>
    <property type="match status" value="1"/>
</dbReference>
<evidence type="ECO:0000259" key="3">
    <source>
        <dbReference type="Pfam" id="PF00326"/>
    </source>
</evidence>
<name>A0ABV0D0Y0_9SPHN</name>
<feature type="domain" description="Peptidase S9 prolyl oligopeptidase catalytic" evidence="3">
    <location>
        <begin position="455"/>
        <end position="659"/>
    </location>
</feature>
<accession>A0ABV0D0Y0</accession>
<dbReference type="EMBL" id="JBDLBR010000006">
    <property type="protein sequence ID" value="MEN7538555.1"/>
    <property type="molecule type" value="Genomic_DNA"/>
</dbReference>
<feature type="chain" id="PRO_5046081755" evidence="2">
    <location>
        <begin position="26"/>
        <end position="683"/>
    </location>
</feature>
<dbReference type="InterPro" id="IPR011042">
    <property type="entry name" value="6-blade_b-propeller_TolB-like"/>
</dbReference>
<feature type="signal peptide" evidence="2">
    <location>
        <begin position="1"/>
        <end position="25"/>
    </location>
</feature>
<evidence type="ECO:0000313" key="4">
    <source>
        <dbReference type="EMBL" id="MEN7538555.1"/>
    </source>
</evidence>
<dbReference type="Gene3D" id="3.40.50.1820">
    <property type="entry name" value="alpha/beta hydrolase"/>
    <property type="match status" value="1"/>
</dbReference>
<organism evidence="4 5">
    <name type="scientific">Aurantiacibacter flavus</name>
    <dbReference type="NCBI Taxonomy" id="3145232"/>
    <lineage>
        <taxon>Bacteria</taxon>
        <taxon>Pseudomonadati</taxon>
        <taxon>Pseudomonadota</taxon>
        <taxon>Alphaproteobacteria</taxon>
        <taxon>Sphingomonadales</taxon>
        <taxon>Erythrobacteraceae</taxon>
        <taxon>Aurantiacibacter</taxon>
    </lineage>
</organism>
<dbReference type="RefSeq" id="WP_346786015.1">
    <property type="nucleotide sequence ID" value="NZ_JBDLBR010000006.1"/>
</dbReference>
<keyword evidence="2" id="KW-0732">Signal</keyword>
<dbReference type="GO" id="GO:0016787">
    <property type="term" value="F:hydrolase activity"/>
    <property type="evidence" value="ECO:0007669"/>
    <property type="project" value="UniProtKB-KW"/>
</dbReference>
<dbReference type="EC" id="3.4.-.-" evidence="4"/>
<protein>
    <submittedName>
        <fullName evidence="4">S9 family peptidase</fullName>
        <ecNumber evidence="4">3.4.-.-</ecNumber>
    </submittedName>
</protein>
<dbReference type="InterPro" id="IPR029058">
    <property type="entry name" value="AB_hydrolase_fold"/>
</dbReference>
<dbReference type="Proteomes" id="UP001484535">
    <property type="component" value="Unassembled WGS sequence"/>
</dbReference>
<evidence type="ECO:0000256" key="1">
    <source>
        <dbReference type="ARBA" id="ARBA00022801"/>
    </source>
</evidence>
<gene>
    <name evidence="4" type="ORF">ABDJ38_15345</name>
</gene>
<sequence>MLLRRAALLLSLPLAAGVALPTALAARPMTPQDVARIEYTAGIAISRDGTNIAYTTLSRPDVTKGEENGGARQELFLADAPMQARAWLPEGMEVSRIGFTPDGAMVTFLWSAEDEKRALWGVPVNGGPYRKLAEIDGANVTSYSFAPSGSEVYLIAAPAKDDEREAESDAGFNARIYEEELRYSRVFVASLGEEPDAEPRQLELPGEVYSFEVAPNGEFAVFTSAPTPLVDDEYTSLRANILNLYDDSVVTVQTNGKLGDIEISPDSRQLSMIAAVDANDPAATTLYLVDATTGDFTALNEGAPEAAVDAEWMADGRLASVIHVGAQSVLRYYSDSGEVLGNVDPGELILTGLDQGGNILIATANSPAHPSELFVASRGGFERWTAHNPWLSEVDFGTQRTLTYAARDGQVIEGILIEPVGEPPLGGSPLILDVHGGPESHESNGWVTSYANPGQVAAGQGYAVFLPNYRGSTGYGTAFSKQHQADAAGKEFDDLVDAKRALVEQLVADENRVGVTGGSYGGYATAWSSTRYSEEFAAGVMFVGISNLVSKLGTTDIPNEEFLVHARAQPWDNYEFTIERSPVTYAGQAETPLLILHGEDDPRVSPTQSLELYRNIKIRKPETPLRLVWYPGEGHGNAMAAARYDYNLRMMEWFDTYLKTGNRTAAVPAPRPDLMIEEDEAEE</sequence>
<dbReference type="PANTHER" id="PTHR42776">
    <property type="entry name" value="SERINE PEPTIDASE S9 FAMILY MEMBER"/>
    <property type="match status" value="1"/>
</dbReference>
<dbReference type="PANTHER" id="PTHR42776:SF27">
    <property type="entry name" value="DIPEPTIDYL PEPTIDASE FAMILY MEMBER 6"/>
    <property type="match status" value="1"/>
</dbReference>
<proteinExistence type="predicted"/>
<keyword evidence="5" id="KW-1185">Reference proteome</keyword>
<reference evidence="4 5" key="1">
    <citation type="submission" date="2024-05" db="EMBL/GenBank/DDBJ databases">
        <authorList>
            <person name="Park S."/>
        </authorList>
    </citation>
    <scope>NUCLEOTIDE SEQUENCE [LARGE SCALE GENOMIC DNA]</scope>
    <source>
        <strain evidence="4 5">DGU5</strain>
    </source>
</reference>
<keyword evidence="1 4" id="KW-0378">Hydrolase</keyword>
<dbReference type="SUPFAM" id="SSF82171">
    <property type="entry name" value="DPP6 N-terminal domain-like"/>
    <property type="match status" value="1"/>
</dbReference>
<dbReference type="InterPro" id="IPR001375">
    <property type="entry name" value="Peptidase_S9_cat"/>
</dbReference>